<comment type="catalytic activity">
    <reaction evidence="5">
        <text>hydrogencarbonate + NH4(+) + 2 ATP = carbamoyl phosphate + 2 ADP + phosphate + 2 H(+)</text>
        <dbReference type="Rhea" id="RHEA:18029"/>
        <dbReference type="ChEBI" id="CHEBI:15378"/>
        <dbReference type="ChEBI" id="CHEBI:17544"/>
        <dbReference type="ChEBI" id="CHEBI:28938"/>
        <dbReference type="ChEBI" id="CHEBI:30616"/>
        <dbReference type="ChEBI" id="CHEBI:43474"/>
        <dbReference type="ChEBI" id="CHEBI:58228"/>
        <dbReference type="ChEBI" id="CHEBI:456216"/>
        <dbReference type="EC" id="6.3.4.16"/>
    </reaction>
</comment>
<dbReference type="GO" id="GO:0004088">
    <property type="term" value="F:carbamoyl-phosphate synthase (glutamine-hydrolyzing) activity"/>
    <property type="evidence" value="ECO:0007669"/>
    <property type="project" value="TreeGrafter"/>
</dbReference>
<evidence type="ECO:0000256" key="6">
    <source>
        <dbReference type="SAM" id="MobiDB-lite"/>
    </source>
</evidence>
<dbReference type="SUPFAM" id="SSF52440">
    <property type="entry name" value="PreATP-grasp domain"/>
    <property type="match status" value="1"/>
</dbReference>
<dbReference type="InterPro" id="IPR036897">
    <property type="entry name" value="CarbamoylP_synth_lsu_oligo_sf"/>
</dbReference>
<feature type="domain" description="Carbamoyl-phosphate synthetase large subunit oligomerisation" evidence="7">
    <location>
        <begin position="1"/>
        <end position="84"/>
    </location>
</feature>
<gene>
    <name evidence="8" type="ORF">B1A_00404</name>
</gene>
<keyword evidence="1" id="KW-0436">Ligase</keyword>
<dbReference type="Pfam" id="PF25596">
    <property type="entry name" value="CPSase_L_D1"/>
    <property type="match status" value="1"/>
</dbReference>
<comment type="caution">
    <text evidence="8">The sequence shown here is derived from an EMBL/GenBank/DDBJ whole genome shotgun (WGS) entry which is preliminary data.</text>
</comment>
<dbReference type="GO" id="GO:0006541">
    <property type="term" value="P:glutamine metabolic process"/>
    <property type="evidence" value="ECO:0007669"/>
    <property type="project" value="TreeGrafter"/>
</dbReference>
<feature type="compositionally biased region" description="Polar residues" evidence="6">
    <location>
        <begin position="240"/>
        <end position="257"/>
    </location>
</feature>
<evidence type="ECO:0000256" key="5">
    <source>
        <dbReference type="ARBA" id="ARBA00047359"/>
    </source>
</evidence>
<evidence type="ECO:0000256" key="4">
    <source>
        <dbReference type="ARBA" id="ARBA00022840"/>
    </source>
</evidence>
<evidence type="ECO:0000256" key="2">
    <source>
        <dbReference type="ARBA" id="ARBA00022723"/>
    </source>
</evidence>
<evidence type="ECO:0000256" key="1">
    <source>
        <dbReference type="ARBA" id="ARBA00022598"/>
    </source>
</evidence>
<dbReference type="AlphaFoldDB" id="T1DHS2"/>
<dbReference type="PANTHER" id="PTHR11405:SF53">
    <property type="entry name" value="CARBAMOYL-PHOSPHATE SYNTHASE [AMMONIA], MITOCHONDRIAL"/>
    <property type="match status" value="1"/>
</dbReference>
<organism evidence="8">
    <name type="scientific">mine drainage metagenome</name>
    <dbReference type="NCBI Taxonomy" id="410659"/>
    <lineage>
        <taxon>unclassified sequences</taxon>
        <taxon>metagenomes</taxon>
        <taxon>ecological metagenomes</taxon>
    </lineage>
</organism>
<dbReference type="GO" id="GO:0005524">
    <property type="term" value="F:ATP binding"/>
    <property type="evidence" value="ECO:0007669"/>
    <property type="project" value="UniProtKB-KW"/>
</dbReference>
<accession>T1DHS2</accession>
<feature type="compositionally biased region" description="Low complexity" evidence="6">
    <location>
        <begin position="210"/>
        <end position="234"/>
    </location>
</feature>
<dbReference type="SMART" id="SM01096">
    <property type="entry name" value="CPSase_L_D3"/>
    <property type="match status" value="1"/>
</dbReference>
<dbReference type="GO" id="GO:0004087">
    <property type="term" value="F:carbamoyl-phosphate synthase (ammonia) activity"/>
    <property type="evidence" value="ECO:0007669"/>
    <property type="project" value="UniProtKB-EC"/>
</dbReference>
<dbReference type="Gene3D" id="1.10.1030.10">
    <property type="entry name" value="Carbamoyl-phosphate synthetase, large subunit oligomerisation domain"/>
    <property type="match status" value="1"/>
</dbReference>
<protein>
    <submittedName>
        <fullName evidence="8">Carbamoylphosphate synthase</fullName>
    </submittedName>
</protein>
<dbReference type="InterPro" id="IPR005480">
    <property type="entry name" value="CPSase_lsu_oligo"/>
</dbReference>
<sequence>VDELHRVERMQRRLSEEPDGLTPERFREAKELGFSDRGIARAIRRDEEEVRRRRLALGLRPRIRMIDTLAGEWPSQTNYLYLTYRADADDVTPVSPGSILVLGAGPYRIGSSVEFDWSTMNLVDSLRAEGVPKVAVLNSNPETVSTDYDRSDRLYFEEITLERVRDIYEFEQFSGVVTSVGSQVAQNLTPLLDACPSRSWAPPPRRSTRPRTAPSSPGSSRNWRSPSPPGGRSRPWNRRANSPTLSATRSWSGPPTC</sequence>
<feature type="region of interest" description="Disordered" evidence="6">
    <location>
        <begin position="1"/>
        <end position="20"/>
    </location>
</feature>
<evidence type="ECO:0000256" key="3">
    <source>
        <dbReference type="ARBA" id="ARBA00022741"/>
    </source>
</evidence>
<feature type="region of interest" description="Disordered" evidence="6">
    <location>
        <begin position="193"/>
        <end position="257"/>
    </location>
</feature>
<keyword evidence="4" id="KW-0067">ATP-binding</keyword>
<dbReference type="InterPro" id="IPR016185">
    <property type="entry name" value="PreATP-grasp_dom_sf"/>
</dbReference>
<dbReference type="GO" id="GO:0005737">
    <property type="term" value="C:cytoplasm"/>
    <property type="evidence" value="ECO:0007669"/>
    <property type="project" value="TreeGrafter"/>
</dbReference>
<dbReference type="InterPro" id="IPR058047">
    <property type="entry name" value="CPSase_preATP-grasp"/>
</dbReference>
<name>T1DHS2_9ZZZZ</name>
<proteinExistence type="predicted"/>
<keyword evidence="2" id="KW-0479">Metal-binding</keyword>
<dbReference type="SUPFAM" id="SSF48108">
    <property type="entry name" value="Carbamoyl phosphate synthetase, large subunit connection domain"/>
    <property type="match status" value="1"/>
</dbReference>
<dbReference type="FunFam" id="3.40.50.20:FF:000001">
    <property type="entry name" value="Carbamoyl-phosphate synthase large chain"/>
    <property type="match status" value="1"/>
</dbReference>
<reference evidence="8" key="1">
    <citation type="submission" date="2013-08" db="EMBL/GenBank/DDBJ databases">
        <authorList>
            <person name="Mendez C."/>
            <person name="Richter M."/>
            <person name="Ferrer M."/>
            <person name="Sanchez J."/>
        </authorList>
    </citation>
    <scope>NUCLEOTIDE SEQUENCE</scope>
</reference>
<dbReference type="GO" id="GO:0046872">
    <property type="term" value="F:metal ion binding"/>
    <property type="evidence" value="ECO:0007669"/>
    <property type="project" value="UniProtKB-KW"/>
</dbReference>
<evidence type="ECO:0000313" key="8">
    <source>
        <dbReference type="EMBL" id="EQD80894.1"/>
    </source>
</evidence>
<reference evidence="8" key="2">
    <citation type="journal article" date="2014" name="ISME J.">
        <title>Microbial stratification in low pH oxic and suboxic macroscopic growths along an acid mine drainage.</title>
        <authorList>
            <person name="Mendez-Garcia C."/>
            <person name="Mesa V."/>
            <person name="Sprenger R.R."/>
            <person name="Richter M."/>
            <person name="Diez M.S."/>
            <person name="Solano J."/>
            <person name="Bargiela R."/>
            <person name="Golyshina O.V."/>
            <person name="Manteca A."/>
            <person name="Ramos J.L."/>
            <person name="Gallego J.R."/>
            <person name="Llorente I."/>
            <person name="Martins Dos Santos V.A."/>
            <person name="Jensen O.N."/>
            <person name="Pelaez A.I."/>
            <person name="Sanchez J."/>
            <person name="Ferrer M."/>
        </authorList>
    </citation>
    <scope>NUCLEOTIDE SEQUENCE</scope>
</reference>
<keyword evidence="3" id="KW-0547">Nucleotide-binding</keyword>
<feature type="non-terminal residue" evidence="8">
    <location>
        <position position="1"/>
    </location>
</feature>
<evidence type="ECO:0000259" key="7">
    <source>
        <dbReference type="SMART" id="SM01096"/>
    </source>
</evidence>
<dbReference type="PANTHER" id="PTHR11405">
    <property type="entry name" value="CARBAMOYLTRANSFERASE FAMILY MEMBER"/>
    <property type="match status" value="1"/>
</dbReference>
<dbReference type="Gene3D" id="3.40.50.20">
    <property type="match status" value="1"/>
</dbReference>
<dbReference type="EMBL" id="AUZX01000304">
    <property type="protein sequence ID" value="EQD80894.1"/>
    <property type="molecule type" value="Genomic_DNA"/>
</dbReference>